<dbReference type="PANTHER" id="PTHR11758">
    <property type="entry name" value="40S RIBOSOMAL PROTEIN S15A"/>
    <property type="match status" value="1"/>
</dbReference>
<keyword evidence="2 4" id="KW-0689">Ribosomal protein</keyword>
<dbReference type="SUPFAM" id="SSF56047">
    <property type="entry name" value="Ribosomal protein S8"/>
    <property type="match status" value="2"/>
</dbReference>
<dbReference type="EMBL" id="NHZQ01000447">
    <property type="protein sequence ID" value="PSK34219.1"/>
    <property type="molecule type" value="Genomic_DNA"/>
</dbReference>
<accession>A0A2P7YE36</accession>
<dbReference type="Pfam" id="PF00410">
    <property type="entry name" value="Ribosomal_S8"/>
    <property type="match status" value="1"/>
</dbReference>
<gene>
    <name evidence="4" type="ORF">B9Z65_8545</name>
</gene>
<dbReference type="GO" id="GO:0005840">
    <property type="term" value="C:ribosome"/>
    <property type="evidence" value="ECO:0007669"/>
    <property type="project" value="UniProtKB-KW"/>
</dbReference>
<protein>
    <submittedName>
        <fullName evidence="4">37S ribosomal protein S8, mitochondrial</fullName>
    </submittedName>
</protein>
<keyword evidence="5" id="KW-1185">Reference proteome</keyword>
<dbReference type="FunFam" id="3.30.1490.10:FF:000005">
    <property type="entry name" value="Mitochondrial 40S ribosomal protein S8"/>
    <property type="match status" value="1"/>
</dbReference>
<dbReference type="GO" id="GO:0003735">
    <property type="term" value="F:structural constituent of ribosome"/>
    <property type="evidence" value="ECO:0007669"/>
    <property type="project" value="InterPro"/>
</dbReference>
<comment type="similarity">
    <text evidence="1">Belongs to the universal ribosomal protein uS8 family.</text>
</comment>
<dbReference type="Gene3D" id="3.30.1490.10">
    <property type="match status" value="1"/>
</dbReference>
<dbReference type="AlphaFoldDB" id="A0A2P7YE36"/>
<evidence type="ECO:0000256" key="3">
    <source>
        <dbReference type="ARBA" id="ARBA00023274"/>
    </source>
</evidence>
<dbReference type="Proteomes" id="UP000243723">
    <property type="component" value="Unassembled WGS sequence"/>
</dbReference>
<reference evidence="4 5" key="1">
    <citation type="submission" date="2017-05" db="EMBL/GenBank/DDBJ databases">
        <title>Draft genome sequence of Elsinoe australis.</title>
        <authorList>
            <person name="Cheng Q."/>
        </authorList>
    </citation>
    <scope>NUCLEOTIDE SEQUENCE [LARGE SCALE GENOMIC DNA]</scope>
    <source>
        <strain evidence="4 5">NL1</strain>
    </source>
</reference>
<dbReference type="OrthoDB" id="409928at2759"/>
<evidence type="ECO:0000313" key="5">
    <source>
        <dbReference type="Proteomes" id="UP000243723"/>
    </source>
</evidence>
<evidence type="ECO:0000256" key="1">
    <source>
        <dbReference type="ARBA" id="ARBA00006471"/>
    </source>
</evidence>
<dbReference type="GO" id="GO:0006412">
    <property type="term" value="P:translation"/>
    <property type="evidence" value="ECO:0007669"/>
    <property type="project" value="InterPro"/>
</dbReference>
<keyword evidence="3" id="KW-0687">Ribonucleoprotein</keyword>
<dbReference type="InterPro" id="IPR035987">
    <property type="entry name" value="Ribosomal_uS8_sf"/>
</dbReference>
<proteinExistence type="inferred from homology"/>
<dbReference type="InterPro" id="IPR000630">
    <property type="entry name" value="Ribosomal_uS8"/>
</dbReference>
<evidence type="ECO:0000256" key="2">
    <source>
        <dbReference type="ARBA" id="ARBA00022980"/>
    </source>
</evidence>
<comment type="caution">
    <text evidence="4">The sequence shown here is derived from an EMBL/GenBank/DDBJ whole genome shotgun (WGS) entry which is preliminary data.</text>
</comment>
<dbReference type="Gene3D" id="3.30.1370.30">
    <property type="match status" value="1"/>
</dbReference>
<organism evidence="4 5">
    <name type="scientific">Elsinoe australis</name>
    <dbReference type="NCBI Taxonomy" id="40998"/>
    <lineage>
        <taxon>Eukaryota</taxon>
        <taxon>Fungi</taxon>
        <taxon>Dikarya</taxon>
        <taxon>Ascomycota</taxon>
        <taxon>Pezizomycotina</taxon>
        <taxon>Dothideomycetes</taxon>
        <taxon>Dothideomycetidae</taxon>
        <taxon>Myriangiales</taxon>
        <taxon>Elsinoaceae</taxon>
        <taxon>Elsinoe</taxon>
    </lineage>
</organism>
<name>A0A2P7YE36_9PEZI</name>
<dbReference type="GO" id="GO:1990904">
    <property type="term" value="C:ribonucleoprotein complex"/>
    <property type="evidence" value="ECO:0007669"/>
    <property type="project" value="UniProtKB-KW"/>
</dbReference>
<sequence length="216" mass="24168">MSLVNLANVCSHLQNASLARLGLTSIPHSRMHLSLSIQLQKQGFLSNVVLGGPTPPRKLLPPTGQEAQLQFQNSKDQESVLENVEAEASEPFAINELFPASNLHPASQKELRKEAHQTSSVVTQANRASRRLWLGLKYWDGEPVMRKMKMLSKPTQRLWLTHDDLSKIVRGKRANYVEGLTRIGECLFISTDKGVMEARECVERRIGGLVLCRVYG</sequence>
<dbReference type="STRING" id="40998.A0A2P7YE36"/>
<evidence type="ECO:0000313" key="4">
    <source>
        <dbReference type="EMBL" id="PSK34219.1"/>
    </source>
</evidence>